<keyword evidence="3" id="KW-1185">Reference proteome</keyword>
<dbReference type="SUPFAM" id="SSF56784">
    <property type="entry name" value="HAD-like"/>
    <property type="match status" value="1"/>
</dbReference>
<dbReference type="PANTHER" id="PTHR43316">
    <property type="entry name" value="HYDROLASE, HALOACID DELAHOGENASE-RELATED"/>
    <property type="match status" value="1"/>
</dbReference>
<dbReference type="OrthoDB" id="2363873at2759"/>
<evidence type="ECO:0000313" key="3">
    <source>
        <dbReference type="Proteomes" id="UP000234275"/>
    </source>
</evidence>
<evidence type="ECO:0000256" key="1">
    <source>
        <dbReference type="ARBA" id="ARBA00022801"/>
    </source>
</evidence>
<dbReference type="InterPro" id="IPR036412">
    <property type="entry name" value="HAD-like_sf"/>
</dbReference>
<dbReference type="Proteomes" id="UP000234275">
    <property type="component" value="Unassembled WGS sequence"/>
</dbReference>
<dbReference type="Gene3D" id="3.40.50.1000">
    <property type="entry name" value="HAD superfamily/HAD-like"/>
    <property type="match status" value="1"/>
</dbReference>
<dbReference type="STRING" id="1392250.A0A2I2G3Z6"/>
<name>A0A2I2G3Z6_9EURO</name>
<sequence length="244" mass="26730">MPKHIVFDVVGTLITYPSLISTLTNRLGPQLLAQNITPSHLIATWFEVAEREYAYLSISNAYLPFDTCFENLFYRTLFIAGIRDPKAFASREDLDAVLQAYKSLTAREGAAECVRLLTEAGFTVWGLTAGSKVRVSGYLDAGEVGIPEGRLLSCDEGGVGKPDLRAYRPLWERLTTDERGEDEGVWFAAAHAWDVSAARRVGFKAAYCTALEGEPIPELFGEMDVVGESLVEMAKGIITAQGGR</sequence>
<dbReference type="AlphaFoldDB" id="A0A2I2G3Z6"/>
<dbReference type="InterPro" id="IPR023198">
    <property type="entry name" value="PGP-like_dom2"/>
</dbReference>
<dbReference type="InterPro" id="IPR051540">
    <property type="entry name" value="S-2-haloacid_dehalogenase"/>
</dbReference>
<organism evidence="2 3">
    <name type="scientific">Aspergillus steynii IBT 23096</name>
    <dbReference type="NCBI Taxonomy" id="1392250"/>
    <lineage>
        <taxon>Eukaryota</taxon>
        <taxon>Fungi</taxon>
        <taxon>Dikarya</taxon>
        <taxon>Ascomycota</taxon>
        <taxon>Pezizomycotina</taxon>
        <taxon>Eurotiomycetes</taxon>
        <taxon>Eurotiomycetidae</taxon>
        <taxon>Eurotiales</taxon>
        <taxon>Aspergillaceae</taxon>
        <taxon>Aspergillus</taxon>
        <taxon>Aspergillus subgen. Circumdati</taxon>
    </lineage>
</organism>
<comment type="caution">
    <text evidence="2">The sequence shown here is derived from an EMBL/GenBank/DDBJ whole genome shotgun (WGS) entry which is preliminary data.</text>
</comment>
<keyword evidence="1" id="KW-0378">Hydrolase</keyword>
<dbReference type="InterPro" id="IPR023214">
    <property type="entry name" value="HAD_sf"/>
</dbReference>
<dbReference type="GeneID" id="36553426"/>
<dbReference type="Pfam" id="PF00702">
    <property type="entry name" value="Hydrolase"/>
    <property type="match status" value="1"/>
</dbReference>
<gene>
    <name evidence="2" type="ORF">P170DRAFT_385426</name>
</gene>
<proteinExistence type="predicted"/>
<dbReference type="Gene3D" id="1.10.150.240">
    <property type="entry name" value="Putative phosphatase, domain 2"/>
    <property type="match status" value="1"/>
</dbReference>
<dbReference type="RefSeq" id="XP_024702908.1">
    <property type="nucleotide sequence ID" value="XM_024845727.1"/>
</dbReference>
<accession>A0A2I2G3Z6</accession>
<reference evidence="2 3" key="1">
    <citation type="submission" date="2016-12" db="EMBL/GenBank/DDBJ databases">
        <title>The genomes of Aspergillus section Nigri reveals drivers in fungal speciation.</title>
        <authorList>
            <consortium name="DOE Joint Genome Institute"/>
            <person name="Vesth T.C."/>
            <person name="Nybo J."/>
            <person name="Theobald S."/>
            <person name="Brandl J."/>
            <person name="Frisvad J.C."/>
            <person name="Nielsen K.F."/>
            <person name="Lyhne E.K."/>
            <person name="Kogle M.E."/>
            <person name="Kuo A."/>
            <person name="Riley R."/>
            <person name="Clum A."/>
            <person name="Nolan M."/>
            <person name="Lipzen A."/>
            <person name="Salamov A."/>
            <person name="Henrissat B."/>
            <person name="Wiebenga A."/>
            <person name="De Vries R.P."/>
            <person name="Grigoriev I.V."/>
            <person name="Mortensen U.H."/>
            <person name="Andersen M.R."/>
            <person name="Baker S.E."/>
        </authorList>
    </citation>
    <scope>NUCLEOTIDE SEQUENCE [LARGE SCALE GENOMIC DNA]</scope>
    <source>
        <strain evidence="2 3">IBT 23096</strain>
    </source>
</reference>
<dbReference type="VEuPathDB" id="FungiDB:P170DRAFT_385426"/>
<dbReference type="GO" id="GO:0016787">
    <property type="term" value="F:hydrolase activity"/>
    <property type="evidence" value="ECO:0007669"/>
    <property type="project" value="UniProtKB-KW"/>
</dbReference>
<evidence type="ECO:0000313" key="2">
    <source>
        <dbReference type="EMBL" id="PLB47606.1"/>
    </source>
</evidence>
<dbReference type="PANTHER" id="PTHR43316:SF4">
    <property type="entry name" value="ACID DEHALOGENASE, PUTATIVE (AFU_ORTHOLOGUE AFUA_8G05870)-RELATED"/>
    <property type="match status" value="1"/>
</dbReference>
<dbReference type="EMBL" id="MSFO01000005">
    <property type="protein sequence ID" value="PLB47606.1"/>
    <property type="molecule type" value="Genomic_DNA"/>
</dbReference>
<protein>
    <submittedName>
        <fullName evidence="2">HAD-like protein</fullName>
    </submittedName>
</protein>